<gene>
    <name evidence="2" type="ORF">MSG88_02835</name>
</gene>
<dbReference type="InterPro" id="IPR038440">
    <property type="entry name" value="FimV_C_sf"/>
</dbReference>
<dbReference type="Gene3D" id="1.20.58.2200">
    <property type="match status" value="1"/>
</dbReference>
<feature type="region of interest" description="Disordered" evidence="1">
    <location>
        <begin position="197"/>
        <end position="245"/>
    </location>
</feature>
<dbReference type="Proteomes" id="UP001284654">
    <property type="component" value="Unassembled WGS sequence"/>
</dbReference>
<proteinExistence type="predicted"/>
<feature type="region of interest" description="Disordered" evidence="1">
    <location>
        <begin position="25"/>
        <end position="48"/>
    </location>
</feature>
<feature type="compositionally biased region" description="Basic and acidic residues" evidence="1">
    <location>
        <begin position="151"/>
        <end position="160"/>
    </location>
</feature>
<accession>A0AAW8Z0V2</accession>
<comment type="caution">
    <text evidence="2">The sequence shown here is derived from an EMBL/GenBank/DDBJ whole genome shotgun (WGS) entry which is preliminary data.</text>
</comment>
<organism evidence="2 3">
    <name type="scientific">Acinetobacter indicus</name>
    <dbReference type="NCBI Taxonomy" id="756892"/>
    <lineage>
        <taxon>Bacteria</taxon>
        <taxon>Pseudomonadati</taxon>
        <taxon>Pseudomonadota</taxon>
        <taxon>Gammaproteobacteria</taxon>
        <taxon>Moraxellales</taxon>
        <taxon>Moraxellaceae</taxon>
        <taxon>Acinetobacter</taxon>
    </lineage>
</organism>
<evidence type="ECO:0000313" key="2">
    <source>
        <dbReference type="EMBL" id="MDV4314730.1"/>
    </source>
</evidence>
<feature type="region of interest" description="Disordered" evidence="1">
    <location>
        <begin position="151"/>
        <end position="178"/>
    </location>
</feature>
<dbReference type="EMBL" id="JAWJYY010000001">
    <property type="protein sequence ID" value="MDV4314730.1"/>
    <property type="molecule type" value="Genomic_DNA"/>
</dbReference>
<protein>
    <submittedName>
        <fullName evidence="2">Fimbrial protein FimV</fullName>
    </submittedName>
</protein>
<sequence>MLIYVIPFILLLVIALVLKKREANKESEPAAKKPAAASKTKAKKSTTTKKTTVKTTVVAEPVAEPQGSTPLPADLRQTIETQIRDRNFFSAEAQINQALKRDPSLHELYLLLLDVHLTQKDEFATRQLLDHLKNLGLEDILAQAEARIEAQKASQTKEETPASAAPTTAAFSETPVSAKTQTPADFDALIQSSSSSTASTSFDQLQQSLKTETPVAKTESAPVPDLEFTPSTSAAPVNTPAPAKAEEVQPLEFNLSFDSAASTQAATPVEPAPAAAQEPQALDFSFELEPTPTQAAPVTPVEPVTPAAQEPQALDFSFELEKTATEATPATTPAVTPPPAEEKSDFNFDFSISPTPVAEQPVEPAVTAPADTAPLFQFDLDSAPTIEATPAAAPEASMVEEPAMAAVATTAVDPHDPLIQSFPELAEVNEIQLNLDLAQQYIELGAYDAARALLAEKEANYSAAQQQHATQLLNQIAS</sequence>
<reference evidence="2" key="1">
    <citation type="submission" date="2023-10" db="EMBL/GenBank/DDBJ databases">
        <authorList>
            <person name="Sykes E.M.E."/>
            <person name="Khan I.U.H."/>
            <person name="Kumar A."/>
        </authorList>
    </citation>
    <scope>NUCLEOTIDE SEQUENCE</scope>
    <source>
        <strain evidence="2">IK5</strain>
    </source>
</reference>
<name>A0AAW8Z0V2_9GAMM</name>
<dbReference type="AlphaFoldDB" id="A0AAW8Z0V2"/>
<evidence type="ECO:0000313" key="3">
    <source>
        <dbReference type="Proteomes" id="UP001284654"/>
    </source>
</evidence>
<feature type="compositionally biased region" description="Low complexity" evidence="1">
    <location>
        <begin position="161"/>
        <end position="175"/>
    </location>
</feature>
<evidence type="ECO:0000256" key="1">
    <source>
        <dbReference type="SAM" id="MobiDB-lite"/>
    </source>
</evidence>
<dbReference type="RefSeq" id="WP_075167249.1">
    <property type="nucleotide sequence ID" value="NZ_JAAZRE010000001.1"/>
</dbReference>
<feature type="compositionally biased region" description="Polar residues" evidence="1">
    <location>
        <begin position="202"/>
        <end position="211"/>
    </location>
</feature>